<keyword evidence="2" id="KW-1185">Reference proteome</keyword>
<dbReference type="NCBIfam" id="TIGR04197">
    <property type="entry name" value="T7SS_SACOL2603"/>
    <property type="match status" value="1"/>
</dbReference>
<gene>
    <name evidence="1" type="ORF">UR08_00575</name>
</gene>
<reference evidence="2" key="1">
    <citation type="submission" date="2015-04" db="EMBL/GenBank/DDBJ databases">
        <authorList>
            <person name="Schardt J."/>
            <person name="Mueller-Herbst S."/>
            <person name="Scherer S."/>
            <person name="Huptas C."/>
        </authorList>
    </citation>
    <scope>NUCLEOTIDE SEQUENCE [LARGE SCALE GENOMIC DNA]</scope>
    <source>
        <strain evidence="2">Kiel-L1</strain>
    </source>
</reference>
<comment type="caution">
    <text evidence="1">The sequence shown here is derived from an EMBL/GenBank/DDBJ whole genome shotgun (WGS) entry which is preliminary data.</text>
</comment>
<dbReference type="Proteomes" id="UP000257055">
    <property type="component" value="Unassembled WGS sequence"/>
</dbReference>
<proteinExistence type="predicted"/>
<protein>
    <submittedName>
        <fullName evidence="1">Uncharacterized protein</fullName>
    </submittedName>
</protein>
<name>A0A3D8TSY1_9LIST</name>
<dbReference type="AlphaFoldDB" id="A0A3D8TSY1"/>
<dbReference type="EMBL" id="LARY01000001">
    <property type="protein sequence ID" value="RDX02071.1"/>
    <property type="molecule type" value="Genomic_DNA"/>
</dbReference>
<organism evidence="1 2">
    <name type="scientific">Listeria kieliensis</name>
    <dbReference type="NCBI Taxonomy" id="1621700"/>
    <lineage>
        <taxon>Bacteria</taxon>
        <taxon>Bacillati</taxon>
        <taxon>Bacillota</taxon>
        <taxon>Bacilli</taxon>
        <taxon>Bacillales</taxon>
        <taxon>Listeriaceae</taxon>
        <taxon>Listeria</taxon>
    </lineage>
</organism>
<evidence type="ECO:0000313" key="1">
    <source>
        <dbReference type="EMBL" id="RDX02071.1"/>
    </source>
</evidence>
<sequence length="105" mass="11655">MKAHCKLKGGEKMSEIKSSLTAAEQLTGKLQEACDEIQHTSQLFAIGEFSTVVPAQEMKKAFSNSLLYTEQYANHLQESIEKIRATATSFSEQDQALASETPRMK</sequence>
<evidence type="ECO:0000313" key="2">
    <source>
        <dbReference type="Proteomes" id="UP000257055"/>
    </source>
</evidence>
<dbReference type="InterPro" id="IPR021477">
    <property type="entry name" value="TVIIS_effector_SACOL2603_fam"/>
</dbReference>
<accession>A0A3D8TSY1</accession>